<evidence type="ECO:0000256" key="5">
    <source>
        <dbReference type="ARBA" id="ARBA00022833"/>
    </source>
</evidence>
<evidence type="ECO:0000256" key="1">
    <source>
        <dbReference type="ARBA" id="ARBA00006247"/>
    </source>
</evidence>
<evidence type="ECO:0000259" key="8">
    <source>
        <dbReference type="Pfam" id="PF07687"/>
    </source>
</evidence>
<feature type="binding site" evidence="7">
    <location>
        <position position="195"/>
    </location>
    <ligand>
        <name>Zn(2+)</name>
        <dbReference type="ChEBI" id="CHEBI:29105"/>
        <label>1</label>
    </ligand>
</feature>
<dbReference type="FunFam" id="3.40.630.10:FF:000027">
    <property type="entry name" value="N-fatty-acyl-amino acid synthase/hydrolase PM20D1"/>
    <property type="match status" value="1"/>
</dbReference>
<evidence type="ECO:0000313" key="9">
    <source>
        <dbReference type="EMBL" id="CEP23308.1"/>
    </source>
</evidence>
<dbReference type="InterPro" id="IPR002933">
    <property type="entry name" value="Peptidase_M20"/>
</dbReference>
<evidence type="ECO:0000256" key="6">
    <source>
        <dbReference type="PIRSR" id="PIRSR037217-1"/>
    </source>
</evidence>
<evidence type="ECO:0000256" key="7">
    <source>
        <dbReference type="PIRSR" id="PIRSR037217-2"/>
    </source>
</evidence>
<keyword evidence="3 7" id="KW-0479">Metal-binding</keyword>
<feature type="binding site" evidence="7">
    <location>
        <position position="195"/>
    </location>
    <ligand>
        <name>Zn(2+)</name>
        <dbReference type="ChEBI" id="CHEBI:29105"/>
        <label>2</label>
    </ligand>
</feature>
<feature type="active site" description="Proton acceptor" evidence="6">
    <location>
        <position position="229"/>
    </location>
</feature>
<dbReference type="CDD" id="cd05674">
    <property type="entry name" value="M20_yscS"/>
    <property type="match status" value="1"/>
</dbReference>
<dbReference type="PANTHER" id="PTHR45962:SF1">
    <property type="entry name" value="N-FATTY-ACYL-AMINO ACID SYNTHASE_HYDROLASE PM20D1"/>
    <property type="match status" value="1"/>
</dbReference>
<reference evidence="10" key="1">
    <citation type="journal article" date="2015" name="J. Biotechnol.">
        <title>The structure of the Cyberlindnera jadinii genome and its relation to Candida utilis analyzed by the occurrence of single nucleotide polymorphisms.</title>
        <authorList>
            <person name="Rupp O."/>
            <person name="Brinkrolf K."/>
            <person name="Buerth C."/>
            <person name="Kunigo M."/>
            <person name="Schneider J."/>
            <person name="Jaenicke S."/>
            <person name="Goesmann A."/>
            <person name="Puehler A."/>
            <person name="Jaeger K.-E."/>
            <person name="Ernst J.F."/>
        </authorList>
    </citation>
    <scope>NUCLEOTIDE SEQUENCE [LARGE SCALE GENOMIC DNA]</scope>
    <source>
        <strain evidence="10">ATCC 18201 / CBS 1600 / BCRC 20928 / JCM 3617 / NBRC 0987 / NRRL Y-1542</strain>
    </source>
</reference>
<organism evidence="9 10">
    <name type="scientific">Cyberlindnera jadinii (strain ATCC 18201 / CBS 1600 / BCRC 20928 / JCM 3617 / NBRC 0987 / NRRL Y-1542)</name>
    <name type="common">Torula yeast</name>
    <name type="synonym">Candida utilis</name>
    <dbReference type="NCBI Taxonomy" id="983966"/>
    <lineage>
        <taxon>Eukaryota</taxon>
        <taxon>Fungi</taxon>
        <taxon>Dikarya</taxon>
        <taxon>Ascomycota</taxon>
        <taxon>Saccharomycotina</taxon>
        <taxon>Saccharomycetes</taxon>
        <taxon>Phaffomycetales</taxon>
        <taxon>Phaffomycetaceae</taxon>
        <taxon>Cyberlindnera</taxon>
    </lineage>
</organism>
<feature type="binding site" evidence="7">
    <location>
        <position position="160"/>
    </location>
    <ligand>
        <name>Zn(2+)</name>
        <dbReference type="ChEBI" id="CHEBI:29105"/>
        <label>2</label>
    </ligand>
</feature>
<keyword evidence="2" id="KW-0645">Protease</keyword>
<dbReference type="AlphaFoldDB" id="A0A0H5C5R3"/>
<protein>
    <submittedName>
        <fullName evidence="9">CPS1 protein</fullName>
    </submittedName>
</protein>
<dbReference type="GO" id="GO:0000328">
    <property type="term" value="C:fungal-type vacuole lumen"/>
    <property type="evidence" value="ECO:0007669"/>
    <property type="project" value="TreeGrafter"/>
</dbReference>
<dbReference type="SUPFAM" id="SSF55031">
    <property type="entry name" value="Bacterial exopeptidase dimerisation domain"/>
    <property type="match status" value="1"/>
</dbReference>
<dbReference type="InterPro" id="IPR011650">
    <property type="entry name" value="Peptidase_M20_dimer"/>
</dbReference>
<dbReference type="SUPFAM" id="SSF53187">
    <property type="entry name" value="Zn-dependent exopeptidases"/>
    <property type="match status" value="1"/>
</dbReference>
<gene>
    <name evidence="9" type="primary">CPS1</name>
    <name evidence="9" type="ORF">BN1211_3866</name>
</gene>
<dbReference type="PROSITE" id="PS00759">
    <property type="entry name" value="ARGE_DAPE_CPG2_2"/>
    <property type="match status" value="1"/>
</dbReference>
<evidence type="ECO:0000256" key="3">
    <source>
        <dbReference type="ARBA" id="ARBA00022723"/>
    </source>
</evidence>
<dbReference type="InterPro" id="IPR017141">
    <property type="entry name" value="Pept_M20_carboxypep"/>
</dbReference>
<dbReference type="PANTHER" id="PTHR45962">
    <property type="entry name" value="N-FATTY-ACYL-AMINO ACID SYNTHASE/HYDROLASE PM20D1"/>
    <property type="match status" value="1"/>
</dbReference>
<dbReference type="GO" id="GO:0046872">
    <property type="term" value="F:metal ion binding"/>
    <property type="evidence" value="ECO:0007669"/>
    <property type="project" value="UniProtKB-KW"/>
</dbReference>
<dbReference type="EMBL" id="CDQK01000004">
    <property type="protein sequence ID" value="CEP23308.1"/>
    <property type="molecule type" value="Genomic_DNA"/>
</dbReference>
<dbReference type="Pfam" id="PF01546">
    <property type="entry name" value="Peptidase_M20"/>
    <property type="match status" value="1"/>
</dbReference>
<name>A0A0H5C5R3_CYBJN</name>
<keyword evidence="4" id="KW-0378">Hydrolase</keyword>
<sequence>MKGAYANTKHSSLRRWFPLISTGLLLLLSPCIPYKLYKEIDITGQDLDGLCPLGEAIRPLSFINDNSTLEYILKDEDYKQSAAQRLGGVVKIPSISYDEMPEPRGGDAVWEPMKRVHEYLEAQFPLVHTSLTVEKVNEVGLLYTWTGSNPLLKPMLLTAHMDVVPVEPETRKLWKYEPFSGHYDGERVWGRGASDDKSMLMDILEALEKLLKEQYQPLRSIVVGFGYDEESAGNGAYHIAQLLQGRYGENSFYSLVDEGSSLTKIDGRVFAFPSVAEKGATALTISLTTPGGHSSVPPPHTNIGIMAKLIDEIESSPFGYELAEENPTLTRLQCVAKYTNTFTGMLKKCILGAHKSSLAKRKVVQYLSSSRETEFNIKTTQAIDIIKGGVKENALPEYSSLVVDHRINVGSSWNETTTKILDNVLRIAKAFNLGVVLGEDEIVSRTADGVFQITWDRQLEPAPVSPTSGETWDIFSGSIKHIVEDYIDPEGPPAVVTGNLMMGNTDTCQYWNLTENIYRFSMSDPGAQKSRIHSVNEYQLMSSHLYGIGFIYEYIKNVNDYATVP</sequence>
<dbReference type="InterPro" id="IPR047177">
    <property type="entry name" value="Pept_M20A"/>
</dbReference>
<evidence type="ECO:0000256" key="4">
    <source>
        <dbReference type="ARBA" id="ARBA00022801"/>
    </source>
</evidence>
<keyword evidence="5 7" id="KW-0862">Zinc</keyword>
<dbReference type="Gene3D" id="3.30.70.360">
    <property type="match status" value="1"/>
</dbReference>
<dbReference type="GO" id="GO:0004181">
    <property type="term" value="F:metallocarboxypeptidase activity"/>
    <property type="evidence" value="ECO:0007669"/>
    <property type="project" value="InterPro"/>
</dbReference>
<dbReference type="InterPro" id="IPR001261">
    <property type="entry name" value="ArgE/DapE_CS"/>
</dbReference>
<dbReference type="Gene3D" id="3.40.630.10">
    <property type="entry name" value="Zn peptidases"/>
    <property type="match status" value="1"/>
</dbReference>
<dbReference type="Pfam" id="PF07687">
    <property type="entry name" value="M20_dimer"/>
    <property type="match status" value="1"/>
</dbReference>
<feature type="binding site" evidence="7">
    <location>
        <position position="533"/>
    </location>
    <ligand>
        <name>Zn(2+)</name>
        <dbReference type="ChEBI" id="CHEBI:29105"/>
        <label>1</label>
    </ligand>
</feature>
<proteinExistence type="inferred from homology"/>
<comment type="similarity">
    <text evidence="1">Belongs to the peptidase M20A family.</text>
</comment>
<feature type="domain" description="Peptidase M20 dimerisation" evidence="8">
    <location>
        <begin position="275"/>
        <end position="424"/>
    </location>
</feature>
<accession>A0A0H5C5R3</accession>
<dbReference type="InterPro" id="IPR036264">
    <property type="entry name" value="Bact_exopeptidase_dim_dom"/>
</dbReference>
<dbReference type="GO" id="GO:0051603">
    <property type="term" value="P:proteolysis involved in protein catabolic process"/>
    <property type="evidence" value="ECO:0007669"/>
    <property type="project" value="TreeGrafter"/>
</dbReference>
<feature type="binding site" evidence="7">
    <location>
        <position position="230"/>
    </location>
    <ligand>
        <name>Zn(2+)</name>
        <dbReference type="ChEBI" id="CHEBI:29105"/>
        <label>1</label>
    </ligand>
</feature>
<evidence type="ECO:0000256" key="2">
    <source>
        <dbReference type="ARBA" id="ARBA00022670"/>
    </source>
</evidence>
<dbReference type="Proteomes" id="UP000038830">
    <property type="component" value="Unassembled WGS sequence"/>
</dbReference>
<feature type="active site" evidence="6">
    <location>
        <position position="162"/>
    </location>
</feature>
<feature type="binding site" evidence="7">
    <location>
        <position position="257"/>
    </location>
    <ligand>
        <name>Zn(2+)</name>
        <dbReference type="ChEBI" id="CHEBI:29105"/>
        <label>2</label>
    </ligand>
</feature>
<evidence type="ECO:0000313" key="10">
    <source>
        <dbReference type="Proteomes" id="UP000038830"/>
    </source>
</evidence>
<dbReference type="PIRSF" id="PIRSF037217">
    <property type="entry name" value="Carboxypeptidase_S"/>
    <property type="match status" value="1"/>
</dbReference>